<evidence type="ECO:0000256" key="1">
    <source>
        <dbReference type="ARBA" id="ARBA00045876"/>
    </source>
</evidence>
<dbReference type="EMBL" id="BLAB01000001">
    <property type="protein sequence ID" value="GER93043.1"/>
    <property type="molecule type" value="Genomic_DNA"/>
</dbReference>
<comment type="caution">
    <text evidence="2">The sequence shown here is derived from an EMBL/GenBank/DDBJ whole genome shotgun (WGS) entry which is preliminary data.</text>
</comment>
<dbReference type="InterPro" id="IPR011989">
    <property type="entry name" value="ARM-like"/>
</dbReference>
<proteinExistence type="predicted"/>
<dbReference type="SUPFAM" id="SSF48371">
    <property type="entry name" value="ARM repeat"/>
    <property type="match status" value="1"/>
</dbReference>
<evidence type="ECO:0008006" key="3">
    <source>
        <dbReference type="Google" id="ProtNLM"/>
    </source>
</evidence>
<dbReference type="PANTHER" id="PTHR12697">
    <property type="entry name" value="PBS LYASE HEAT-LIKE PROTEIN"/>
    <property type="match status" value="1"/>
</dbReference>
<comment type="function">
    <text evidence="1">Catalyzes the hydroxylation of the N(6)-(4-aminobutyl)-L-lysine intermediate produced by deoxyhypusine synthase/DHPS on a critical lysine of the eukaryotic translation initiation factor 5A/eIF-5A. This is the second step of the post-translational modification of that lysine into an unusual amino acid residue named hypusine. Hypusination is unique to mature eIF-5A factor and is essential for its function.</text>
</comment>
<reference evidence="2" key="1">
    <citation type="submission" date="2019-10" db="EMBL/GenBank/DDBJ databases">
        <title>Metagenomic sequencing of thiosulfate-disproportionating enrichment culture.</title>
        <authorList>
            <person name="Umezawa K."/>
            <person name="Kojima H."/>
            <person name="Fukui M."/>
        </authorList>
    </citation>
    <scope>NUCLEOTIDE SEQUENCE</scope>
    <source>
        <strain evidence="2">45J</strain>
    </source>
</reference>
<name>A0A5J4KZX9_9ZZZZ</name>
<dbReference type="Gene3D" id="1.25.10.10">
    <property type="entry name" value="Leucine-rich Repeat Variant"/>
    <property type="match status" value="1"/>
</dbReference>
<gene>
    <name evidence="2" type="ORF">A45J_0774</name>
</gene>
<evidence type="ECO:0000313" key="2">
    <source>
        <dbReference type="EMBL" id="GER93043.1"/>
    </source>
</evidence>
<dbReference type="Pfam" id="PF13646">
    <property type="entry name" value="HEAT_2"/>
    <property type="match status" value="1"/>
</dbReference>
<dbReference type="InterPro" id="IPR004155">
    <property type="entry name" value="PBS_lyase_HEAT"/>
</dbReference>
<dbReference type="AlphaFoldDB" id="A0A5J4KZX9"/>
<accession>A0A5J4KZX9</accession>
<dbReference type="PROSITE" id="PS50077">
    <property type="entry name" value="HEAT_REPEAT"/>
    <property type="match status" value="1"/>
</dbReference>
<dbReference type="PANTHER" id="PTHR12697:SF5">
    <property type="entry name" value="DEOXYHYPUSINE HYDROXYLASE"/>
    <property type="match status" value="1"/>
</dbReference>
<dbReference type="SMART" id="SM00567">
    <property type="entry name" value="EZ_HEAT"/>
    <property type="match status" value="4"/>
</dbReference>
<dbReference type="InterPro" id="IPR021133">
    <property type="entry name" value="HEAT_type_2"/>
</dbReference>
<protein>
    <recommendedName>
        <fullName evidence="3">HEAT repeat domain-containing protein</fullName>
    </recommendedName>
</protein>
<dbReference type="InterPro" id="IPR016024">
    <property type="entry name" value="ARM-type_fold"/>
</dbReference>
<sequence length="234" mass="26274">MWMEDMSLNVCKKFIQIVILLFFIAAIVASEKGLYAYEIDIDSLITDIKKDDWHSCLSIYGGTEGIKSDELTDALINIVENKMLNWRFRIRAIQLLGESLKPKALGFLEKILNDPFLNHDCPAIKWNAVVALGNFVKDQKAADILLDVAKFEDNPVVREAIVKSMGKVGSSKAVPFLISILSDKSFAIRISAIKALAEIRDQRAFPYLKNIADNDNDPLIKNEAIIALERFSRG</sequence>
<dbReference type="GO" id="GO:0016491">
    <property type="term" value="F:oxidoreductase activity"/>
    <property type="evidence" value="ECO:0007669"/>
    <property type="project" value="TreeGrafter"/>
</dbReference>
<organism evidence="2">
    <name type="scientific">hot springs metagenome</name>
    <dbReference type="NCBI Taxonomy" id="433727"/>
    <lineage>
        <taxon>unclassified sequences</taxon>
        <taxon>metagenomes</taxon>
        <taxon>ecological metagenomes</taxon>
    </lineage>
</organism>